<feature type="region of interest" description="Disordered" evidence="1">
    <location>
        <begin position="233"/>
        <end position="260"/>
    </location>
</feature>
<name>A0A644YYI5_9ZZZZ</name>
<dbReference type="InterPro" id="IPR052945">
    <property type="entry name" value="Mitotic_Regulator"/>
</dbReference>
<gene>
    <name evidence="2" type="ORF">SDC9_77587</name>
</gene>
<dbReference type="InterPro" id="IPR006597">
    <property type="entry name" value="Sel1-like"/>
</dbReference>
<dbReference type="InterPro" id="IPR011990">
    <property type="entry name" value="TPR-like_helical_dom_sf"/>
</dbReference>
<comment type="caution">
    <text evidence="2">The sequence shown here is derived from an EMBL/GenBank/DDBJ whole genome shotgun (WGS) entry which is preliminary data.</text>
</comment>
<accession>A0A644YYI5</accession>
<evidence type="ECO:0000313" key="2">
    <source>
        <dbReference type="EMBL" id="MPM31034.1"/>
    </source>
</evidence>
<dbReference type="Pfam" id="PF08238">
    <property type="entry name" value="Sel1"/>
    <property type="match status" value="4"/>
</dbReference>
<dbReference type="EMBL" id="VSSQ01005960">
    <property type="protein sequence ID" value="MPM31034.1"/>
    <property type="molecule type" value="Genomic_DNA"/>
</dbReference>
<feature type="compositionally biased region" description="Low complexity" evidence="1">
    <location>
        <begin position="238"/>
        <end position="249"/>
    </location>
</feature>
<dbReference type="PANTHER" id="PTHR43628">
    <property type="entry name" value="ACTIVATOR OF C KINASE PROTEIN 1-RELATED"/>
    <property type="match status" value="1"/>
</dbReference>
<dbReference type="AlphaFoldDB" id="A0A644YYI5"/>
<dbReference type="SMART" id="SM00671">
    <property type="entry name" value="SEL1"/>
    <property type="match status" value="3"/>
</dbReference>
<dbReference type="Gene3D" id="2.10.230.10">
    <property type="entry name" value="Heat shock protein DnaJ, cysteine-rich domain"/>
    <property type="match status" value="1"/>
</dbReference>
<reference evidence="2" key="1">
    <citation type="submission" date="2019-08" db="EMBL/GenBank/DDBJ databases">
        <authorList>
            <person name="Kucharzyk K."/>
            <person name="Murdoch R.W."/>
            <person name="Higgins S."/>
            <person name="Loffler F."/>
        </authorList>
    </citation>
    <scope>NUCLEOTIDE SEQUENCE</scope>
</reference>
<evidence type="ECO:0000256" key="1">
    <source>
        <dbReference type="SAM" id="MobiDB-lite"/>
    </source>
</evidence>
<dbReference type="PANTHER" id="PTHR43628:SF1">
    <property type="entry name" value="CHITIN SYNTHASE REGULATORY FACTOR 2-RELATED"/>
    <property type="match status" value="1"/>
</dbReference>
<organism evidence="2">
    <name type="scientific">bioreactor metagenome</name>
    <dbReference type="NCBI Taxonomy" id="1076179"/>
    <lineage>
        <taxon>unclassified sequences</taxon>
        <taxon>metagenomes</taxon>
        <taxon>ecological metagenomes</taxon>
    </lineage>
</organism>
<dbReference type="SUPFAM" id="SSF81901">
    <property type="entry name" value="HCP-like"/>
    <property type="match status" value="1"/>
</dbReference>
<proteinExistence type="predicted"/>
<dbReference type="Gene3D" id="1.25.40.10">
    <property type="entry name" value="Tetratricopeptide repeat domain"/>
    <property type="match status" value="1"/>
</dbReference>
<sequence length="326" mass="35970">MQKDFAEAFKYYNVAAAEGNGSAMLYLAKLYEEGQGCEKNFEKALKLYLLSCVGEYSAKGAKRCALALGMDTLTLPKSNFDAYRKYAVGDNADTRAMYGLHDTYRFGQDGIEKNVEIALDWLEQAAEGGLTVAQAELGDYLFSKGQYAKAEKWLNKASLKGDQKSMELLADLICYGFSNASYTVDVVANLYIGAGNFDKARSKYSNLNLISDSKLIEQQVALFNYLNGASRPTPQPTPQITLQPTPQTTFSGQSQSTENQKEPKRVLCSHCNGSGSICILQTVPTYGTHTNVKTRCKHCSELLVHGTVHIQRKCPHCQGKGYTLLY</sequence>
<protein>
    <recommendedName>
        <fullName evidence="3">Secretory immunoglobulin A-binding protein EsiB</fullName>
    </recommendedName>
</protein>
<evidence type="ECO:0008006" key="3">
    <source>
        <dbReference type="Google" id="ProtNLM"/>
    </source>
</evidence>